<feature type="region of interest" description="Disordered" evidence="11">
    <location>
        <begin position="797"/>
        <end position="823"/>
    </location>
</feature>
<dbReference type="HOGENOM" id="CLU_013691_0_0_1"/>
<dbReference type="GO" id="GO:0046872">
    <property type="term" value="F:metal ion binding"/>
    <property type="evidence" value="ECO:0007669"/>
    <property type="project" value="UniProtKB-KW"/>
</dbReference>
<comment type="catalytic activity">
    <reaction evidence="9">
        <text>2 L-dopa + O2 = 2 L-dopaquinone + 2 H2O</text>
        <dbReference type="Rhea" id="RHEA:34287"/>
        <dbReference type="ChEBI" id="CHEBI:15377"/>
        <dbReference type="ChEBI" id="CHEBI:15379"/>
        <dbReference type="ChEBI" id="CHEBI:57504"/>
        <dbReference type="ChEBI" id="CHEBI:57924"/>
        <dbReference type="EC" id="1.14.18.1"/>
    </reaction>
</comment>
<dbReference type="InterPro" id="IPR050316">
    <property type="entry name" value="Tyrosinase/Hemocyanin"/>
</dbReference>
<evidence type="ECO:0000256" key="6">
    <source>
        <dbReference type="ARBA" id="ARBA00023008"/>
    </source>
</evidence>
<feature type="domain" description="Tyrosinase C-terminal" evidence="14">
    <location>
        <begin position="652"/>
        <end position="768"/>
    </location>
</feature>
<dbReference type="EC" id="1.14.18.1" evidence="3"/>
<evidence type="ECO:0000256" key="9">
    <source>
        <dbReference type="ARBA" id="ARBA00048233"/>
    </source>
</evidence>
<dbReference type="Pfam" id="PF18132">
    <property type="entry name" value="Tyrosinase_C"/>
    <property type="match status" value="1"/>
</dbReference>
<dbReference type="Gene3D" id="3.10.350.10">
    <property type="entry name" value="LysM domain"/>
    <property type="match status" value="1"/>
</dbReference>
<evidence type="ECO:0000256" key="11">
    <source>
        <dbReference type="SAM" id="MobiDB-lite"/>
    </source>
</evidence>
<dbReference type="PRINTS" id="PR00092">
    <property type="entry name" value="TYROSINASE"/>
</dbReference>
<dbReference type="GO" id="GO:0042438">
    <property type="term" value="P:melanin biosynthetic process"/>
    <property type="evidence" value="ECO:0007669"/>
    <property type="project" value="UniProtKB-KW"/>
</dbReference>
<comment type="catalytic activity">
    <reaction evidence="10">
        <text>L-tyrosine + O2 = L-dopaquinone + H2O</text>
        <dbReference type="Rhea" id="RHEA:18117"/>
        <dbReference type="ChEBI" id="CHEBI:15377"/>
        <dbReference type="ChEBI" id="CHEBI:15379"/>
        <dbReference type="ChEBI" id="CHEBI:57924"/>
        <dbReference type="ChEBI" id="CHEBI:58315"/>
        <dbReference type="EC" id="1.14.18.1"/>
    </reaction>
</comment>
<evidence type="ECO:0000256" key="5">
    <source>
        <dbReference type="ARBA" id="ARBA00023002"/>
    </source>
</evidence>
<dbReference type="GO" id="GO:0004503">
    <property type="term" value="F:tyrosinase activity"/>
    <property type="evidence" value="ECO:0007669"/>
    <property type="project" value="UniProtKB-EC"/>
</dbReference>
<feature type="compositionally biased region" description="Acidic residues" evidence="11">
    <location>
        <begin position="539"/>
        <end position="552"/>
    </location>
</feature>
<evidence type="ECO:0000259" key="13">
    <source>
        <dbReference type="Pfam" id="PF00264"/>
    </source>
</evidence>
<comment type="similarity">
    <text evidence="2">Belongs to the tyrosinase family.</text>
</comment>
<feature type="signal peptide" evidence="12">
    <location>
        <begin position="1"/>
        <end position="26"/>
    </location>
</feature>
<keyword evidence="8" id="KW-0470">Melanin biosynthesis</keyword>
<feature type="chain" id="PRO_5004895644" description="tyrosinase" evidence="12">
    <location>
        <begin position="27"/>
        <end position="870"/>
    </location>
</feature>
<evidence type="ECO:0000256" key="3">
    <source>
        <dbReference type="ARBA" id="ARBA00011906"/>
    </source>
</evidence>
<dbReference type="Gene3D" id="2.60.310.20">
    <property type="match status" value="1"/>
</dbReference>
<dbReference type="InterPro" id="IPR008922">
    <property type="entry name" value="Di-copper_centre_dom_sf"/>
</dbReference>
<dbReference type="Gene3D" id="1.10.1280.10">
    <property type="entry name" value="Di-copper center containing domain from catechol oxidase"/>
    <property type="match status" value="1"/>
</dbReference>
<feature type="domain" description="Tyrosinase copper-binding" evidence="13">
    <location>
        <begin position="263"/>
        <end position="512"/>
    </location>
</feature>
<dbReference type="AlphaFoldDB" id="W7HSW3"/>
<evidence type="ECO:0000256" key="8">
    <source>
        <dbReference type="ARBA" id="ARBA00023101"/>
    </source>
</evidence>
<dbReference type="SUPFAM" id="SSF48056">
    <property type="entry name" value="Di-copper centre-containing domain"/>
    <property type="match status" value="1"/>
</dbReference>
<keyword evidence="5" id="KW-0560">Oxidoreductase</keyword>
<dbReference type="Proteomes" id="UP000024837">
    <property type="component" value="Unassembled WGS sequence"/>
</dbReference>
<keyword evidence="7" id="KW-0503">Monooxygenase</keyword>
<evidence type="ECO:0000313" key="16">
    <source>
        <dbReference type="Proteomes" id="UP000024837"/>
    </source>
</evidence>
<evidence type="ECO:0000259" key="14">
    <source>
        <dbReference type="Pfam" id="PF18132"/>
    </source>
</evidence>
<feature type="region of interest" description="Disordered" evidence="11">
    <location>
        <begin position="122"/>
        <end position="193"/>
    </location>
</feature>
<keyword evidence="4" id="KW-0479">Metal-binding</keyword>
<evidence type="ECO:0000313" key="15">
    <source>
        <dbReference type="EMBL" id="EWC46374.1"/>
    </source>
</evidence>
<feature type="region of interest" description="Disordered" evidence="11">
    <location>
        <begin position="539"/>
        <end position="566"/>
    </location>
</feature>
<accession>W7HSW3</accession>
<keyword evidence="6" id="KW-0186">Copper</keyword>
<feature type="compositionally biased region" description="Basic residues" evidence="11">
    <location>
        <begin position="181"/>
        <end position="192"/>
    </location>
</feature>
<keyword evidence="12" id="KW-0732">Signal</keyword>
<comment type="cofactor">
    <cofactor evidence="1">
        <name>Cu(2+)</name>
        <dbReference type="ChEBI" id="CHEBI:29036"/>
    </cofactor>
</comment>
<sequence length="870" mass="96473">MTRKSFFLQGLVSALSLTSTCELASASHSKGAENDAAVEGGLARRAMPAGQRFKGEPEDCAQFYRVQVSGEGCDGIIKNTTPHGYRLTKSTILSYNPGISSSCAGLKRGDWICVKTGSSPAAPAVKAQGGKSDPVLVPASAAKDSTDDDEGNDDDGKKASAKKGAKAGTDDDNESTGSTKKSTKKPTTRKAAPKLSLDAKVTFKKNPKVVSGLLKYAIVGADSKTCVNRMEITDLQDNHPDTFNLLVLALAEMHAAKATDPWSYFQLSGIHGAPYTPWPLKSLSTAFDYDDKNSTLGYCVHRSVIFGHWHRPYMLALEQAVYANGKKIVQRFKGPSRKKYLDALELLRWPYWDWANKETQSHLPKCAKEPTIKVMQPNAKGVAVSREIDNPFYTYVFKGKENEFLTAPFNTQKGILSQTNRRPKNALGKSNEEAADNAMHSGYSTRRKQTYNALISEKGFNAFGNDLENLHNDVHVQVGGNGILSYISLAAYEPLFWLHHNNIDRMLAMWQAANPGEENYLNASDAAATYQRPVDLSDVDAEEDEDAEEDPDSVQNDSLHKDSMDTPLYPWMHKNGQWWSSRDIQDASDIWKFKYGYPEVPCSYIKKTPEQLDTFVTEKINELYMDKPLKGSTKSKKGKNSERGAAALQTMEWDVNILIDQSELCGTFIIYLFLGQPPADPKDWDNCKTKVGTLSLLGAPKRKRISRVEAATVPLTPALRKMGVNGTDAEVSAYLKEKLVWRCWNVNGADGVAKEIEIKSLKTLKIAVTETKVTLPVDNAHKPKVGAAHLMPEVTKDKKGGAKNEQELAEPKKLNGKTSPLRKDLLPIASQERMKKKAEWRKWKTWKTWKEAKLKKEAEKLAAQNKKPSR</sequence>
<gene>
    <name evidence="15" type="ORF">DRE_04317</name>
</gene>
<feature type="compositionally biased region" description="Basic and acidic residues" evidence="11">
    <location>
        <begin position="797"/>
        <end position="813"/>
    </location>
</feature>
<evidence type="ECO:0000256" key="2">
    <source>
        <dbReference type="ARBA" id="ARBA00009928"/>
    </source>
</evidence>
<keyword evidence="16" id="KW-1185">Reference proteome</keyword>
<dbReference type="InterPro" id="IPR002227">
    <property type="entry name" value="Tyrosinase_Cu-bd"/>
</dbReference>
<dbReference type="InterPro" id="IPR041640">
    <property type="entry name" value="Tyrosinase_C"/>
</dbReference>
<proteinExistence type="inferred from homology"/>
<evidence type="ECO:0000256" key="1">
    <source>
        <dbReference type="ARBA" id="ARBA00001973"/>
    </source>
</evidence>
<evidence type="ECO:0000256" key="12">
    <source>
        <dbReference type="SAM" id="SignalP"/>
    </source>
</evidence>
<dbReference type="Pfam" id="PF00264">
    <property type="entry name" value="Tyrosinase"/>
    <property type="match status" value="1"/>
</dbReference>
<protein>
    <recommendedName>
        <fullName evidence="3">tyrosinase</fullName>
        <ecNumber evidence="3">1.14.18.1</ecNumber>
    </recommendedName>
</protein>
<evidence type="ECO:0000256" key="4">
    <source>
        <dbReference type="ARBA" id="ARBA00022723"/>
    </source>
</evidence>
<dbReference type="PANTHER" id="PTHR11474">
    <property type="entry name" value="TYROSINASE FAMILY MEMBER"/>
    <property type="match status" value="1"/>
</dbReference>
<reference evidence="15 16" key="1">
    <citation type="submission" date="2013-05" db="EMBL/GenBank/DDBJ databases">
        <title>Drechslerella stenobrocha genome reveals carnivorous origination and mechanical trapping mechanism of predatory fungi.</title>
        <authorList>
            <person name="Liu X."/>
            <person name="Zhang W."/>
            <person name="Liu K."/>
        </authorList>
    </citation>
    <scope>NUCLEOTIDE SEQUENCE [LARGE SCALE GENOMIC DNA]</scope>
    <source>
        <strain evidence="15 16">248</strain>
    </source>
</reference>
<dbReference type="EMBL" id="KI966418">
    <property type="protein sequence ID" value="EWC46374.1"/>
    <property type="molecule type" value="Genomic_DNA"/>
</dbReference>
<dbReference type="OrthoDB" id="1658288at2759"/>
<feature type="region of interest" description="Disordered" evidence="11">
    <location>
        <begin position="420"/>
        <end position="442"/>
    </location>
</feature>
<name>W7HSW3_9PEZI</name>
<dbReference type="InterPro" id="IPR036779">
    <property type="entry name" value="LysM_dom_sf"/>
</dbReference>
<dbReference type="PANTHER" id="PTHR11474:SF76">
    <property type="entry name" value="SHKT DOMAIN-CONTAINING PROTEIN"/>
    <property type="match status" value="1"/>
</dbReference>
<evidence type="ECO:0000256" key="10">
    <source>
        <dbReference type="ARBA" id="ARBA00048881"/>
    </source>
</evidence>
<organism evidence="15 16">
    <name type="scientific">Drechslerella stenobrocha 248</name>
    <dbReference type="NCBI Taxonomy" id="1043628"/>
    <lineage>
        <taxon>Eukaryota</taxon>
        <taxon>Fungi</taxon>
        <taxon>Dikarya</taxon>
        <taxon>Ascomycota</taxon>
        <taxon>Pezizomycotina</taxon>
        <taxon>Orbiliomycetes</taxon>
        <taxon>Orbiliales</taxon>
        <taxon>Orbiliaceae</taxon>
        <taxon>Drechslerella</taxon>
    </lineage>
</organism>
<evidence type="ECO:0000256" key="7">
    <source>
        <dbReference type="ARBA" id="ARBA00023033"/>
    </source>
</evidence>